<dbReference type="STRING" id="563176.SAMN04488090_1072"/>
<organism evidence="1 2">
    <name type="scientific">Siphonobacter aquaeclarae</name>
    <dbReference type="NCBI Taxonomy" id="563176"/>
    <lineage>
        <taxon>Bacteria</taxon>
        <taxon>Pseudomonadati</taxon>
        <taxon>Bacteroidota</taxon>
        <taxon>Cytophagia</taxon>
        <taxon>Cytophagales</taxon>
        <taxon>Cytophagaceae</taxon>
        <taxon>Siphonobacter</taxon>
    </lineage>
</organism>
<gene>
    <name evidence="1" type="ORF">SAMN04488090_1072</name>
</gene>
<proteinExistence type="predicted"/>
<dbReference type="Proteomes" id="UP000198901">
    <property type="component" value="Unassembled WGS sequence"/>
</dbReference>
<dbReference type="EMBL" id="FNGS01000002">
    <property type="protein sequence ID" value="SDL50746.1"/>
    <property type="molecule type" value="Genomic_DNA"/>
</dbReference>
<evidence type="ECO:0000313" key="2">
    <source>
        <dbReference type="Proteomes" id="UP000198901"/>
    </source>
</evidence>
<accession>A0A1G9KMA9</accession>
<dbReference type="OrthoDB" id="9800461at2"/>
<keyword evidence="2" id="KW-1185">Reference proteome</keyword>
<dbReference type="Pfam" id="PF11253">
    <property type="entry name" value="DUF3052"/>
    <property type="match status" value="1"/>
</dbReference>
<reference evidence="1 2" key="1">
    <citation type="submission" date="2016-10" db="EMBL/GenBank/DDBJ databases">
        <authorList>
            <person name="de Groot N.N."/>
        </authorList>
    </citation>
    <scope>NUCLEOTIDE SEQUENCE [LARGE SCALE GENOMIC DNA]</scope>
    <source>
        <strain evidence="1 2">DSM 21668</strain>
    </source>
</reference>
<dbReference type="InterPro" id="IPR021412">
    <property type="entry name" value="DUF3052"/>
</dbReference>
<dbReference type="RefSeq" id="WP_093198747.1">
    <property type="nucleotide sequence ID" value="NZ_FNGS01000002.1"/>
</dbReference>
<evidence type="ECO:0000313" key="1">
    <source>
        <dbReference type="EMBL" id="SDL50746.1"/>
    </source>
</evidence>
<name>A0A1G9KMA9_9BACT</name>
<dbReference type="AlphaFoldDB" id="A0A1G9KMA9"/>
<protein>
    <recommendedName>
        <fullName evidence="3">DUF3052 domain-containing protein</fullName>
    </recommendedName>
</protein>
<evidence type="ECO:0008006" key="3">
    <source>
        <dbReference type="Google" id="ProtNLM"/>
    </source>
</evidence>
<sequence>MKTAGYSSTPLARKLGIKHGNTLRLIGVPAHYFDLFADFPEGTSRPDSGPVDFIHFFTDRAAELEQLLPELKAQIHPNGMIWVSWPKKASGVLTDISENLIRDTALAIGLVDVKVCAVDDTWSGLKLVIPVSLRPRT</sequence>